<accession>A0A430AJ65</accession>
<evidence type="ECO:0000313" key="2">
    <source>
        <dbReference type="Proteomes" id="UP000288669"/>
    </source>
</evidence>
<gene>
    <name evidence="1" type="ORF">CBF30_02255</name>
</gene>
<name>A0A430AJ65_9ENTE</name>
<evidence type="ECO:0000313" key="1">
    <source>
        <dbReference type="EMBL" id="RSU08088.1"/>
    </source>
</evidence>
<keyword evidence="2" id="KW-1185">Reference proteome</keyword>
<proteinExistence type="predicted"/>
<dbReference type="RefSeq" id="WP_126822341.1">
    <property type="nucleotide sequence ID" value="NZ_JBHLWU010000001.1"/>
</dbReference>
<dbReference type="AlphaFoldDB" id="A0A430AJ65"/>
<dbReference type="EMBL" id="NGJZ01000001">
    <property type="protein sequence ID" value="RSU08088.1"/>
    <property type="molecule type" value="Genomic_DNA"/>
</dbReference>
<comment type="caution">
    <text evidence="1">The sequence shown here is derived from an EMBL/GenBank/DDBJ whole genome shotgun (WGS) entry which is preliminary data.</text>
</comment>
<protein>
    <submittedName>
        <fullName evidence="1">Uncharacterized protein</fullName>
    </submittedName>
</protein>
<sequence>MEEFQKDLITNVLEKLAEKNNLILGSLELLKFDVSKDEVDILFGYLVREKMAGKKVSFNNFVDKYIETRNLKVNLEDVEIIEELEMNVKKLLIGMRNEEKFVSVINEMLE</sequence>
<reference evidence="1 2" key="1">
    <citation type="submission" date="2017-05" db="EMBL/GenBank/DDBJ databases">
        <title>Vagococcus spp. assemblies.</title>
        <authorList>
            <person name="Gulvik C.A."/>
        </authorList>
    </citation>
    <scope>NUCLEOTIDE SEQUENCE [LARGE SCALE GENOMIC DNA]</scope>
    <source>
        <strain evidence="1 2">DSM 24756</strain>
    </source>
</reference>
<dbReference type="Proteomes" id="UP000288669">
    <property type="component" value="Unassembled WGS sequence"/>
</dbReference>
<organism evidence="1 2">
    <name type="scientific">Vagococcus entomophilus</name>
    <dbReference type="NCBI Taxonomy" id="1160095"/>
    <lineage>
        <taxon>Bacteria</taxon>
        <taxon>Bacillati</taxon>
        <taxon>Bacillota</taxon>
        <taxon>Bacilli</taxon>
        <taxon>Lactobacillales</taxon>
        <taxon>Enterococcaceae</taxon>
        <taxon>Vagococcus</taxon>
    </lineage>
</organism>